<feature type="region of interest" description="Disordered" evidence="1">
    <location>
        <begin position="1"/>
        <end position="36"/>
    </location>
</feature>
<proteinExistence type="predicted"/>
<dbReference type="GeneID" id="37027415"/>
<dbReference type="OrthoDB" id="5599874at2759"/>
<dbReference type="RefSeq" id="XP_025363361.1">
    <property type="nucleotide sequence ID" value="XM_025505592.1"/>
</dbReference>
<dbReference type="Pfam" id="PF18596">
    <property type="entry name" value="Sld7_C"/>
    <property type="match status" value="1"/>
</dbReference>
<feature type="region of interest" description="Disordered" evidence="1">
    <location>
        <begin position="239"/>
        <end position="463"/>
    </location>
</feature>
<sequence>MISTQQTPAGSPSTTGQPSRPSPSSHATPSGASKPRLLYRGPLRLIDGTLLKGVAFVSTVDPFAAPNNAATSAGAGADDADICLALEMARGRSTLGIEQVDEATMPNTSAGCDVRLEASGRIKMFIDPNEPLTAAYFERNFCWGDDWSDEGKERSRTAFLLSTGTASTLLATSIDGNVTTDAASQSQDPFMSSYASKSAAPLPLVERRSAALQLVLFARMGEGDSVLDVVVGRRVVQKRSKAAAAGNGQARGMSQGLRPDDPLPRVPAAAALQDPRQKTRREGEEESTTAASASGSTIWRKTASAPNLARPPLPPARSSSGSASDRGGDRSLASVMEASSSQEQQEPACSKTTSVRGESSSSSAAHGMTGGNHTPGRRGEKRRSTASVAANSRRGPEHLLSPSKRRRTTVAGLPNAVVPTRPPPLALQPPRPPPTQRRRSAASPTPMPEPPPSATLAAPSAMTASSSKGYTALELKNRSVIKKLVQHQLLGRGLERRRDPGDADGLEDGEDAEDGPTATDDGGAGDEEEEEDFDRLFHGAYTSTCVALRRDLSRKAIRRDVAAKVVRWHLDLYLEAGEDTGGAVVTSGGTTEG</sequence>
<evidence type="ECO:0000313" key="4">
    <source>
        <dbReference type="Proteomes" id="UP000245884"/>
    </source>
</evidence>
<feature type="compositionally biased region" description="Polar residues" evidence="1">
    <location>
        <begin position="337"/>
        <end position="358"/>
    </location>
</feature>
<name>A0A316UTY1_9BASI</name>
<feature type="compositionally biased region" description="Acidic residues" evidence="1">
    <location>
        <begin position="502"/>
        <end position="514"/>
    </location>
</feature>
<dbReference type="Proteomes" id="UP000245884">
    <property type="component" value="Unassembled WGS sequence"/>
</dbReference>
<feature type="compositionally biased region" description="Pro residues" evidence="1">
    <location>
        <begin position="420"/>
        <end position="435"/>
    </location>
</feature>
<feature type="compositionally biased region" description="Polar residues" evidence="1">
    <location>
        <begin position="1"/>
        <end position="31"/>
    </location>
</feature>
<evidence type="ECO:0000259" key="2">
    <source>
        <dbReference type="Pfam" id="PF18596"/>
    </source>
</evidence>
<dbReference type="AlphaFoldDB" id="A0A316UTY1"/>
<dbReference type="InterPro" id="IPR041260">
    <property type="entry name" value="Sld7_C"/>
</dbReference>
<evidence type="ECO:0000256" key="1">
    <source>
        <dbReference type="SAM" id="MobiDB-lite"/>
    </source>
</evidence>
<feature type="domain" description="Sld7 C-terminal" evidence="2">
    <location>
        <begin position="476"/>
        <end position="573"/>
    </location>
</feature>
<feature type="compositionally biased region" description="Low complexity" evidence="1">
    <location>
        <begin position="316"/>
        <end position="325"/>
    </location>
</feature>
<feature type="region of interest" description="Disordered" evidence="1">
    <location>
        <begin position="492"/>
        <end position="531"/>
    </location>
</feature>
<feature type="compositionally biased region" description="Low complexity" evidence="1">
    <location>
        <begin position="454"/>
        <end position="463"/>
    </location>
</feature>
<reference evidence="3 4" key="1">
    <citation type="journal article" date="2018" name="Mol. Biol. Evol.">
        <title>Broad Genomic Sampling Reveals a Smut Pathogenic Ancestry of the Fungal Clade Ustilaginomycotina.</title>
        <authorList>
            <person name="Kijpornyongpan T."/>
            <person name="Mondo S.J."/>
            <person name="Barry K."/>
            <person name="Sandor L."/>
            <person name="Lee J."/>
            <person name="Lipzen A."/>
            <person name="Pangilinan J."/>
            <person name="LaButti K."/>
            <person name="Hainaut M."/>
            <person name="Henrissat B."/>
            <person name="Grigoriev I.V."/>
            <person name="Spatafora J.W."/>
            <person name="Aime M.C."/>
        </authorList>
    </citation>
    <scope>NUCLEOTIDE SEQUENCE [LARGE SCALE GENOMIC DNA]</scope>
    <source>
        <strain evidence="3 4">MCA 5214</strain>
    </source>
</reference>
<keyword evidence="4" id="KW-1185">Reference proteome</keyword>
<organism evidence="3 4">
    <name type="scientific">Jaminaea rosea</name>
    <dbReference type="NCBI Taxonomy" id="1569628"/>
    <lineage>
        <taxon>Eukaryota</taxon>
        <taxon>Fungi</taxon>
        <taxon>Dikarya</taxon>
        <taxon>Basidiomycota</taxon>
        <taxon>Ustilaginomycotina</taxon>
        <taxon>Exobasidiomycetes</taxon>
        <taxon>Microstromatales</taxon>
        <taxon>Microstromatales incertae sedis</taxon>
        <taxon>Jaminaea</taxon>
    </lineage>
</organism>
<dbReference type="EMBL" id="KZ819664">
    <property type="protein sequence ID" value="PWN28749.1"/>
    <property type="molecule type" value="Genomic_DNA"/>
</dbReference>
<accession>A0A316UTY1</accession>
<evidence type="ECO:0000313" key="3">
    <source>
        <dbReference type="EMBL" id="PWN28749.1"/>
    </source>
</evidence>
<protein>
    <recommendedName>
        <fullName evidence="2">Sld7 C-terminal domain-containing protein</fullName>
    </recommendedName>
</protein>
<gene>
    <name evidence="3" type="ORF">BDZ90DRAFT_230763</name>
</gene>
<feature type="compositionally biased region" description="Low complexity" evidence="1">
    <location>
        <begin position="288"/>
        <end position="308"/>
    </location>
</feature>